<dbReference type="GO" id="GO:0003676">
    <property type="term" value="F:nucleic acid binding"/>
    <property type="evidence" value="ECO:0007669"/>
    <property type="project" value="InterPro"/>
</dbReference>
<comment type="caution">
    <text evidence="3">The sequence shown here is derived from an EMBL/GenBank/DDBJ whole genome shotgun (WGS) entry which is preliminary data.</text>
</comment>
<feature type="domain" description="G-patch" evidence="2">
    <location>
        <begin position="245"/>
        <end position="291"/>
    </location>
</feature>
<dbReference type="EMBL" id="CASHTH010001713">
    <property type="protein sequence ID" value="CAI8018874.1"/>
    <property type="molecule type" value="Genomic_DNA"/>
</dbReference>
<evidence type="ECO:0000259" key="2">
    <source>
        <dbReference type="PROSITE" id="PS50174"/>
    </source>
</evidence>
<dbReference type="InterPro" id="IPR039146">
    <property type="entry name" value="GPANK1"/>
</dbReference>
<evidence type="ECO:0000256" key="1">
    <source>
        <dbReference type="SAM" id="MobiDB-lite"/>
    </source>
</evidence>
<dbReference type="Pfam" id="PF12796">
    <property type="entry name" value="Ank_2"/>
    <property type="match status" value="1"/>
</dbReference>
<dbReference type="PROSITE" id="PS50174">
    <property type="entry name" value="G_PATCH"/>
    <property type="match status" value="1"/>
</dbReference>
<dbReference type="Pfam" id="PF01585">
    <property type="entry name" value="G-patch"/>
    <property type="match status" value="1"/>
</dbReference>
<accession>A0AA35RX54</accession>
<dbReference type="InterPro" id="IPR000467">
    <property type="entry name" value="G_patch_dom"/>
</dbReference>
<feature type="compositionally biased region" description="Polar residues" evidence="1">
    <location>
        <begin position="24"/>
        <end position="36"/>
    </location>
</feature>
<reference evidence="3" key="1">
    <citation type="submission" date="2023-03" db="EMBL/GenBank/DDBJ databases">
        <authorList>
            <person name="Steffen K."/>
            <person name="Cardenas P."/>
        </authorList>
    </citation>
    <scope>NUCLEOTIDE SEQUENCE</scope>
</reference>
<dbReference type="Proteomes" id="UP001174909">
    <property type="component" value="Unassembled WGS sequence"/>
</dbReference>
<dbReference type="PANTHER" id="PTHR20923">
    <property type="entry name" value="BAT4 PROTEIN-RELATED"/>
    <property type="match status" value="1"/>
</dbReference>
<dbReference type="InterPro" id="IPR002110">
    <property type="entry name" value="Ankyrin_rpt"/>
</dbReference>
<protein>
    <submittedName>
        <fullName evidence="3">G patch domain and ankyrin repeat-containing protein 1 homolog</fullName>
    </submittedName>
</protein>
<gene>
    <name evidence="3" type="ORF">GBAR_LOCUS11401</name>
</gene>
<dbReference type="SUPFAM" id="SSF48403">
    <property type="entry name" value="Ankyrin repeat"/>
    <property type="match status" value="1"/>
</dbReference>
<feature type="region of interest" description="Disordered" evidence="1">
    <location>
        <begin position="14"/>
        <end position="78"/>
    </location>
</feature>
<organism evidence="3 4">
    <name type="scientific">Geodia barretti</name>
    <name type="common">Barrett's horny sponge</name>
    <dbReference type="NCBI Taxonomy" id="519541"/>
    <lineage>
        <taxon>Eukaryota</taxon>
        <taxon>Metazoa</taxon>
        <taxon>Porifera</taxon>
        <taxon>Demospongiae</taxon>
        <taxon>Heteroscleromorpha</taxon>
        <taxon>Tetractinellida</taxon>
        <taxon>Astrophorina</taxon>
        <taxon>Geodiidae</taxon>
        <taxon>Geodia</taxon>
    </lineage>
</organism>
<dbReference type="PANTHER" id="PTHR20923:SF1">
    <property type="entry name" value="G PATCH DOMAIN AND ANKYRIN REPEAT-CONTAINING PROTEIN 1"/>
    <property type="match status" value="1"/>
</dbReference>
<keyword evidence="4" id="KW-1185">Reference proteome</keyword>
<sequence>MLRPKAILFVKERGDVEPKGDSAVETTPRQTLSGTEAKQFYENVLSMPEESSPVTRAKRRKRKRSTTKLRHHTSKHAKTLPANTTVSRVFGYVQEGNLEAVRAALSSGVCGVDTTDEFQWTLLMSAAAAGHTHIVEYLLSMGAKWRDKVDKRGNTAVDLARTSGHLSLACFIETYSDATANEEDTTTDSKDTHLRRSRDKSKSYFCDVCQQRVTDSLREKHNTSTVHQFSCGHTVRPLSSYGIPRNNRGYQMMLRSGWDPERGLGCEREGRKYPVKTVLKRDRLGFGKPDEGPAESKAKVTHFAAFDERAVKRRAERFERGTTLRKKDIVAAVRKDREWEVRMRRYMNSEDLPI</sequence>
<dbReference type="InterPro" id="IPR036770">
    <property type="entry name" value="Ankyrin_rpt-contain_sf"/>
</dbReference>
<dbReference type="AlphaFoldDB" id="A0AA35RX54"/>
<proteinExistence type="predicted"/>
<name>A0AA35RX54_GEOBA</name>
<feature type="compositionally biased region" description="Basic residues" evidence="1">
    <location>
        <begin position="56"/>
        <end position="78"/>
    </location>
</feature>
<dbReference type="Gene3D" id="1.25.40.20">
    <property type="entry name" value="Ankyrin repeat-containing domain"/>
    <property type="match status" value="1"/>
</dbReference>
<evidence type="ECO:0000313" key="3">
    <source>
        <dbReference type="EMBL" id="CAI8018874.1"/>
    </source>
</evidence>
<dbReference type="SMART" id="SM00443">
    <property type="entry name" value="G_patch"/>
    <property type="match status" value="1"/>
</dbReference>
<evidence type="ECO:0000313" key="4">
    <source>
        <dbReference type="Proteomes" id="UP001174909"/>
    </source>
</evidence>